<dbReference type="PRINTS" id="PR00081">
    <property type="entry name" value="GDHRDH"/>
</dbReference>
<dbReference type="Proteomes" id="UP000237752">
    <property type="component" value="Unassembled WGS sequence"/>
</dbReference>
<organism evidence="2 3">
    <name type="scientific">Antricoccus suffuscus</name>
    <dbReference type="NCBI Taxonomy" id="1629062"/>
    <lineage>
        <taxon>Bacteria</taxon>
        <taxon>Bacillati</taxon>
        <taxon>Actinomycetota</taxon>
        <taxon>Actinomycetes</taxon>
        <taxon>Geodermatophilales</taxon>
        <taxon>Antricoccaceae</taxon>
        <taxon>Antricoccus</taxon>
    </lineage>
</organism>
<dbReference type="PANTHER" id="PTHR42879:SF6">
    <property type="entry name" value="NADPH-DEPENDENT REDUCTASE BACG"/>
    <property type="match status" value="1"/>
</dbReference>
<keyword evidence="3" id="KW-1185">Reference proteome</keyword>
<dbReference type="EMBL" id="PVUE01000009">
    <property type="protein sequence ID" value="PRZ41485.1"/>
    <property type="molecule type" value="Genomic_DNA"/>
</dbReference>
<name>A0A2T0ZYQ5_9ACTN</name>
<protein>
    <submittedName>
        <fullName evidence="2">3-oxoacyl-[acyl-carrier protein] reductase</fullName>
    </submittedName>
</protein>
<dbReference type="PANTHER" id="PTHR42879">
    <property type="entry name" value="3-OXOACYL-(ACYL-CARRIER-PROTEIN) REDUCTASE"/>
    <property type="match status" value="1"/>
</dbReference>
<dbReference type="Pfam" id="PF13561">
    <property type="entry name" value="adh_short_C2"/>
    <property type="match status" value="1"/>
</dbReference>
<dbReference type="RefSeq" id="WP_106349243.1">
    <property type="nucleotide sequence ID" value="NZ_PVUE01000009.1"/>
</dbReference>
<dbReference type="InterPro" id="IPR050259">
    <property type="entry name" value="SDR"/>
</dbReference>
<gene>
    <name evidence="2" type="ORF">CLV47_10932</name>
</gene>
<proteinExistence type="inferred from homology"/>
<reference evidence="2 3" key="1">
    <citation type="submission" date="2018-03" db="EMBL/GenBank/DDBJ databases">
        <title>Genomic Encyclopedia of Archaeal and Bacterial Type Strains, Phase II (KMG-II): from individual species to whole genera.</title>
        <authorList>
            <person name="Goeker M."/>
        </authorList>
    </citation>
    <scope>NUCLEOTIDE SEQUENCE [LARGE SCALE GENOMIC DNA]</scope>
    <source>
        <strain evidence="2 3">DSM 100065</strain>
    </source>
</reference>
<dbReference type="InterPro" id="IPR036291">
    <property type="entry name" value="NAD(P)-bd_dom_sf"/>
</dbReference>
<evidence type="ECO:0000313" key="3">
    <source>
        <dbReference type="Proteomes" id="UP000237752"/>
    </source>
</evidence>
<accession>A0A2T0ZYQ5</accession>
<dbReference type="InterPro" id="IPR002347">
    <property type="entry name" value="SDR_fam"/>
</dbReference>
<dbReference type="AlphaFoldDB" id="A0A2T0ZYQ5"/>
<sequence>MDLGIKGKTALVCASTGGLGAATARALAADGAQVVFSGRRGETAAAEAAAYPGCVGIEADLSSVDGARKLYDAAVTEVGQIDILVLNGPGPRPGTASKVDAEDLTIAFTSLMLVQQSLIEAALPHMREQKWGRILSIASSGVVAPITGLALSNVGRMALAGYLKALSNEVAAEGITVNMLLPGRIATDRLISLDNNAAEQSGKSVEQIRAAGAKSIPTGRYGDPAEFGAVGAFLCSAQASYVNGIAMRCDGGLVSTL</sequence>
<comment type="similarity">
    <text evidence="1">Belongs to the short-chain dehydrogenases/reductases (SDR) family.</text>
</comment>
<dbReference type="OrthoDB" id="9804774at2"/>
<comment type="caution">
    <text evidence="2">The sequence shown here is derived from an EMBL/GenBank/DDBJ whole genome shotgun (WGS) entry which is preliminary data.</text>
</comment>
<dbReference type="SUPFAM" id="SSF51735">
    <property type="entry name" value="NAD(P)-binding Rossmann-fold domains"/>
    <property type="match status" value="1"/>
</dbReference>
<evidence type="ECO:0000256" key="1">
    <source>
        <dbReference type="ARBA" id="ARBA00006484"/>
    </source>
</evidence>
<dbReference type="Gene3D" id="3.40.50.720">
    <property type="entry name" value="NAD(P)-binding Rossmann-like Domain"/>
    <property type="match status" value="1"/>
</dbReference>
<evidence type="ECO:0000313" key="2">
    <source>
        <dbReference type="EMBL" id="PRZ41485.1"/>
    </source>
</evidence>